<sequence>MNFGYCLITLVLGITYYDLLTMFGVAYFGMELILIVGIALLELRTARSKVSGT</sequence>
<feature type="transmembrane region" description="Helical" evidence="1">
    <location>
        <begin position="20"/>
        <end position="41"/>
    </location>
</feature>
<evidence type="ECO:0000313" key="3">
    <source>
        <dbReference type="Proteomes" id="UP000050280"/>
    </source>
</evidence>
<accession>A0A0P7AYW0</accession>
<name>A0A0P7AYW0_9FLAO</name>
<evidence type="ECO:0000313" key="2">
    <source>
        <dbReference type="EMBL" id="KPM31655.1"/>
    </source>
</evidence>
<evidence type="ECO:0000256" key="1">
    <source>
        <dbReference type="SAM" id="Phobius"/>
    </source>
</evidence>
<comment type="caution">
    <text evidence="2">The sequence shown here is derived from an EMBL/GenBank/DDBJ whole genome shotgun (WGS) entry which is preliminary data.</text>
</comment>
<dbReference type="EMBL" id="LDJX01000004">
    <property type="protein sequence ID" value="KPM31655.1"/>
    <property type="molecule type" value="Genomic_DNA"/>
</dbReference>
<keyword evidence="3" id="KW-1185">Reference proteome</keyword>
<dbReference type="Proteomes" id="UP000050280">
    <property type="component" value="Unassembled WGS sequence"/>
</dbReference>
<keyword evidence="1" id="KW-0472">Membrane</keyword>
<reference evidence="2 3" key="1">
    <citation type="submission" date="2015-09" db="EMBL/GenBank/DDBJ databases">
        <title>Genome sequence of the marine flavobacterium Croceitalea dokdonensis DOKDO 023 that contains proton- and sodium-pumping rhodopsins.</title>
        <authorList>
            <person name="Kwon S.-K."/>
            <person name="Lee H.K."/>
            <person name="Kwak M.-J."/>
            <person name="Kim J.F."/>
        </authorList>
    </citation>
    <scope>NUCLEOTIDE SEQUENCE [LARGE SCALE GENOMIC DNA]</scope>
    <source>
        <strain evidence="2 3">DOKDO 023</strain>
    </source>
</reference>
<keyword evidence="1" id="KW-0812">Transmembrane</keyword>
<protein>
    <submittedName>
        <fullName evidence="2">Uncharacterized protein</fullName>
    </submittedName>
</protein>
<keyword evidence="1" id="KW-1133">Transmembrane helix</keyword>
<organism evidence="2 3">
    <name type="scientific">Croceitalea dokdonensis DOKDO 023</name>
    <dbReference type="NCBI Taxonomy" id="1300341"/>
    <lineage>
        <taxon>Bacteria</taxon>
        <taxon>Pseudomonadati</taxon>
        <taxon>Bacteroidota</taxon>
        <taxon>Flavobacteriia</taxon>
        <taxon>Flavobacteriales</taxon>
        <taxon>Flavobacteriaceae</taxon>
        <taxon>Croceitalea</taxon>
    </lineage>
</organism>
<dbReference type="STRING" id="1300341.I595_2150"/>
<proteinExistence type="predicted"/>
<gene>
    <name evidence="2" type="ORF">I595_2150</name>
</gene>
<dbReference type="AlphaFoldDB" id="A0A0P7AYW0"/>